<evidence type="ECO:0000313" key="3">
    <source>
        <dbReference type="Proteomes" id="UP000186955"/>
    </source>
</evidence>
<evidence type="ECO:0000313" key="2">
    <source>
        <dbReference type="EMBL" id="OKO94442.1"/>
    </source>
</evidence>
<keyword evidence="3" id="KW-1185">Reference proteome</keyword>
<feature type="region of interest" description="Disordered" evidence="1">
    <location>
        <begin position="18"/>
        <end position="54"/>
    </location>
</feature>
<organism evidence="2 3">
    <name type="scientific">Penicillium subrubescens</name>
    <dbReference type="NCBI Taxonomy" id="1316194"/>
    <lineage>
        <taxon>Eukaryota</taxon>
        <taxon>Fungi</taxon>
        <taxon>Dikarya</taxon>
        <taxon>Ascomycota</taxon>
        <taxon>Pezizomycotina</taxon>
        <taxon>Eurotiomycetes</taxon>
        <taxon>Eurotiomycetidae</taxon>
        <taxon>Eurotiales</taxon>
        <taxon>Aspergillaceae</taxon>
        <taxon>Penicillium</taxon>
    </lineage>
</organism>
<gene>
    <name evidence="2" type="ORF">PENSUB_11709</name>
</gene>
<proteinExistence type="predicted"/>
<accession>A0A1Q5T2M4</accession>
<comment type="caution">
    <text evidence="2">The sequence shown here is derived from an EMBL/GenBank/DDBJ whole genome shotgun (WGS) entry which is preliminary data.</text>
</comment>
<feature type="compositionally biased region" description="Basic and acidic residues" evidence="1">
    <location>
        <begin position="25"/>
        <end position="42"/>
    </location>
</feature>
<reference evidence="2 3" key="1">
    <citation type="submission" date="2016-10" db="EMBL/GenBank/DDBJ databases">
        <title>Genome sequence of the ascomycete fungus Penicillium subrubescens.</title>
        <authorList>
            <person name="De Vries R.P."/>
            <person name="Peng M."/>
            <person name="Dilokpimol A."/>
            <person name="Hilden K."/>
            <person name="Makela M.R."/>
            <person name="Grigoriev I."/>
            <person name="Riley R."/>
            <person name="Granchi Z."/>
        </authorList>
    </citation>
    <scope>NUCLEOTIDE SEQUENCE [LARGE SCALE GENOMIC DNA]</scope>
    <source>
        <strain evidence="2 3">CBS 132785</strain>
    </source>
</reference>
<dbReference type="Proteomes" id="UP000186955">
    <property type="component" value="Unassembled WGS sequence"/>
</dbReference>
<dbReference type="EMBL" id="MNBE01000719">
    <property type="protein sequence ID" value="OKO94442.1"/>
    <property type="molecule type" value="Genomic_DNA"/>
</dbReference>
<name>A0A1Q5T2M4_9EURO</name>
<dbReference type="AlphaFoldDB" id="A0A1Q5T2M4"/>
<sequence length="54" mass="5815">MQDKTLHIALVGLGLELESGGNTQKKGDVPEREIMSEGRDGEESGDDLSCPRSE</sequence>
<protein>
    <submittedName>
        <fullName evidence="2">Uncharacterized protein</fullName>
    </submittedName>
</protein>
<evidence type="ECO:0000256" key="1">
    <source>
        <dbReference type="SAM" id="MobiDB-lite"/>
    </source>
</evidence>